<evidence type="ECO:0000313" key="1">
    <source>
        <dbReference type="EMBL" id="DAD40877.1"/>
    </source>
</evidence>
<protein>
    <submittedName>
        <fullName evidence="1">Uncharacterized protein</fullName>
    </submittedName>
</protein>
<organism evidence="1 2">
    <name type="scientific">Nelumbo nucifera</name>
    <name type="common">Sacred lotus</name>
    <dbReference type="NCBI Taxonomy" id="4432"/>
    <lineage>
        <taxon>Eukaryota</taxon>
        <taxon>Viridiplantae</taxon>
        <taxon>Streptophyta</taxon>
        <taxon>Embryophyta</taxon>
        <taxon>Tracheophyta</taxon>
        <taxon>Spermatophyta</taxon>
        <taxon>Magnoliopsida</taxon>
        <taxon>Proteales</taxon>
        <taxon>Nelumbonaceae</taxon>
        <taxon>Nelumbo</taxon>
    </lineage>
</organism>
<name>A0A822Z7P4_NELNU</name>
<evidence type="ECO:0000313" key="2">
    <source>
        <dbReference type="Proteomes" id="UP000607653"/>
    </source>
</evidence>
<reference evidence="1 2" key="1">
    <citation type="journal article" date="2020" name="Mol. Biol. Evol.">
        <title>Distinct Expression and Methylation Patterns for Genes with Different Fates following a Single Whole-Genome Duplication in Flowering Plants.</title>
        <authorList>
            <person name="Shi T."/>
            <person name="Rahmani R.S."/>
            <person name="Gugger P.F."/>
            <person name="Wang M."/>
            <person name="Li H."/>
            <person name="Zhang Y."/>
            <person name="Li Z."/>
            <person name="Wang Q."/>
            <person name="Van de Peer Y."/>
            <person name="Marchal K."/>
            <person name="Chen J."/>
        </authorList>
    </citation>
    <scope>NUCLEOTIDE SEQUENCE [LARGE SCALE GENOMIC DNA]</scope>
    <source>
        <tissue evidence="1">Leaf</tissue>
    </source>
</reference>
<comment type="caution">
    <text evidence="1">The sequence shown here is derived from an EMBL/GenBank/DDBJ whole genome shotgun (WGS) entry which is preliminary data.</text>
</comment>
<sequence length="69" mass="7757">MVQQGSYHSITCTFPEYINGWSLLKLLDIANVCKTVFMGNCGHPNSLMQPSNCLLNCLCHMPKVVHFDI</sequence>
<dbReference type="Proteomes" id="UP000607653">
    <property type="component" value="Unassembled WGS sequence"/>
</dbReference>
<gene>
    <name evidence="1" type="ORF">HUJ06_015200</name>
</gene>
<keyword evidence="2" id="KW-1185">Reference proteome</keyword>
<accession>A0A822Z7P4</accession>
<dbReference type="EMBL" id="DUZY01000005">
    <property type="protein sequence ID" value="DAD40877.1"/>
    <property type="molecule type" value="Genomic_DNA"/>
</dbReference>
<dbReference type="AlphaFoldDB" id="A0A822Z7P4"/>
<proteinExistence type="predicted"/>